<evidence type="ECO:0000313" key="2">
    <source>
        <dbReference type="EnsemblPlants" id="AUR62005891-RA:cds"/>
    </source>
</evidence>
<dbReference type="EnsemblPlants" id="AUR62005891-RA">
    <property type="protein sequence ID" value="AUR62005891-RA:cds"/>
    <property type="gene ID" value="AUR62005891"/>
</dbReference>
<protein>
    <submittedName>
        <fullName evidence="2">Uncharacterized protein</fullName>
    </submittedName>
</protein>
<sequence>MARSKSTKATDVPTKSTAQSKEVPKANTVGDTRTPPASSPFSPLEEGEEQPHTPNWKHVNRRVVEMNAELPLMKERMGSIEESLEATRKMQSEMLRKLDTNSSGEVEDTNSRESSTLTLVGRLKTFVGKLRTYEREGLNPSS</sequence>
<reference evidence="2" key="1">
    <citation type="journal article" date="2017" name="Nature">
        <title>The genome of Chenopodium quinoa.</title>
        <authorList>
            <person name="Jarvis D.E."/>
            <person name="Ho Y.S."/>
            <person name="Lightfoot D.J."/>
            <person name="Schmoeckel S.M."/>
            <person name="Li B."/>
            <person name="Borm T.J.A."/>
            <person name="Ohyanagi H."/>
            <person name="Mineta K."/>
            <person name="Michell C.T."/>
            <person name="Saber N."/>
            <person name="Kharbatia N.M."/>
            <person name="Rupper R.R."/>
            <person name="Sharp A.R."/>
            <person name="Dally N."/>
            <person name="Boughton B.A."/>
            <person name="Woo Y.H."/>
            <person name="Gao G."/>
            <person name="Schijlen E.G.W.M."/>
            <person name="Guo X."/>
            <person name="Momin A.A."/>
            <person name="Negrao S."/>
            <person name="Al-Babili S."/>
            <person name="Gehring C."/>
            <person name="Roessner U."/>
            <person name="Jung C."/>
            <person name="Murphy K."/>
            <person name="Arold S.T."/>
            <person name="Gojobori T."/>
            <person name="van der Linden C.G."/>
            <person name="van Loo E.N."/>
            <person name="Jellen E.N."/>
            <person name="Maughan P.J."/>
            <person name="Tester M."/>
        </authorList>
    </citation>
    <scope>NUCLEOTIDE SEQUENCE [LARGE SCALE GENOMIC DNA]</scope>
    <source>
        <strain evidence="2">cv. PI 614886</strain>
    </source>
</reference>
<accession>A0A803L202</accession>
<feature type="compositionally biased region" description="Polar residues" evidence="1">
    <location>
        <begin position="7"/>
        <end position="20"/>
    </location>
</feature>
<feature type="region of interest" description="Disordered" evidence="1">
    <location>
        <begin position="1"/>
        <end position="59"/>
    </location>
</feature>
<dbReference type="Proteomes" id="UP000596660">
    <property type="component" value="Unplaced"/>
</dbReference>
<dbReference type="AlphaFoldDB" id="A0A803L202"/>
<dbReference type="Gramene" id="AUR62005891-RA">
    <property type="protein sequence ID" value="AUR62005891-RA:cds"/>
    <property type="gene ID" value="AUR62005891"/>
</dbReference>
<keyword evidence="3" id="KW-1185">Reference proteome</keyword>
<evidence type="ECO:0000313" key="3">
    <source>
        <dbReference type="Proteomes" id="UP000596660"/>
    </source>
</evidence>
<organism evidence="2 3">
    <name type="scientific">Chenopodium quinoa</name>
    <name type="common">Quinoa</name>
    <dbReference type="NCBI Taxonomy" id="63459"/>
    <lineage>
        <taxon>Eukaryota</taxon>
        <taxon>Viridiplantae</taxon>
        <taxon>Streptophyta</taxon>
        <taxon>Embryophyta</taxon>
        <taxon>Tracheophyta</taxon>
        <taxon>Spermatophyta</taxon>
        <taxon>Magnoliopsida</taxon>
        <taxon>eudicotyledons</taxon>
        <taxon>Gunneridae</taxon>
        <taxon>Pentapetalae</taxon>
        <taxon>Caryophyllales</taxon>
        <taxon>Chenopodiaceae</taxon>
        <taxon>Chenopodioideae</taxon>
        <taxon>Atripliceae</taxon>
        <taxon>Chenopodium</taxon>
    </lineage>
</organism>
<feature type="compositionally biased region" description="Polar residues" evidence="1">
    <location>
        <begin position="29"/>
        <end position="41"/>
    </location>
</feature>
<reference evidence="2" key="2">
    <citation type="submission" date="2021-03" db="UniProtKB">
        <authorList>
            <consortium name="EnsemblPlants"/>
        </authorList>
    </citation>
    <scope>IDENTIFICATION</scope>
</reference>
<evidence type="ECO:0000256" key="1">
    <source>
        <dbReference type="SAM" id="MobiDB-lite"/>
    </source>
</evidence>
<name>A0A803L202_CHEQI</name>
<proteinExistence type="predicted"/>